<comment type="caution">
    <text evidence="2">The sequence shown here is derived from an EMBL/GenBank/DDBJ whole genome shotgun (WGS) entry which is preliminary data.</text>
</comment>
<proteinExistence type="predicted"/>
<dbReference type="GO" id="GO:0006629">
    <property type="term" value="P:lipid metabolic process"/>
    <property type="evidence" value="ECO:0007669"/>
    <property type="project" value="InterPro"/>
</dbReference>
<gene>
    <name evidence="2" type="ORF">RRH01S_11_00700</name>
</gene>
<dbReference type="Pfam" id="PF03009">
    <property type="entry name" value="GDPD"/>
    <property type="match status" value="1"/>
</dbReference>
<dbReference type="EMBL" id="BAYX01000011">
    <property type="protein sequence ID" value="GAJ95162.1"/>
    <property type="molecule type" value="Genomic_DNA"/>
</dbReference>
<dbReference type="InterPro" id="IPR030395">
    <property type="entry name" value="GP_PDE_dom"/>
</dbReference>
<protein>
    <recommendedName>
        <fullName evidence="1">GP-PDE domain-containing protein</fullName>
    </recommendedName>
</protein>
<sequence length="285" mass="30784">MPDRRGLHIDLDGHRCLLKWHRGRRFAGDIAFTQSRIVEGMAIGASMEIDLQRYGGDGFVVLHDEDLHPATTGKGPLISATREDFAHLRLRDGDGNRTAHPILLIEDLAALIRDAGYSPDAMLQLDLKAPSSSIGEGDIAAFAKVITPVARSVILSAGDAEAVERLSQAVPDMPIGYDPCHNGASERLRENRDFAGFVACAIAASPRAEMIYLAHELILFADAEGFDLIGAFQAHGLEVDAYTIRAATKEILPKVMRLLALRVDQITTDDPVGLEALVAAENSGK</sequence>
<dbReference type="Proteomes" id="UP000026941">
    <property type="component" value="Unassembled WGS sequence"/>
</dbReference>
<evidence type="ECO:0000313" key="3">
    <source>
        <dbReference type="Proteomes" id="UP000026941"/>
    </source>
</evidence>
<accession>A0AA87Q6T2</accession>
<name>A0AA87Q6T2_RHIRH</name>
<dbReference type="InterPro" id="IPR017946">
    <property type="entry name" value="PLC-like_Pdiesterase_TIM-brl"/>
</dbReference>
<evidence type="ECO:0000313" key="2">
    <source>
        <dbReference type="EMBL" id="GAJ95162.1"/>
    </source>
</evidence>
<feature type="domain" description="GP-PDE" evidence="1">
    <location>
        <begin position="50"/>
        <end position="271"/>
    </location>
</feature>
<dbReference type="Gene3D" id="3.20.20.190">
    <property type="entry name" value="Phosphatidylinositol (PI) phosphodiesterase"/>
    <property type="match status" value="1"/>
</dbReference>
<reference evidence="2 3" key="1">
    <citation type="submission" date="2014-05" db="EMBL/GenBank/DDBJ databases">
        <title>Whole genome shotgun sequence of Rhizobium rhizogenes NBRC 13257.</title>
        <authorList>
            <person name="Katano-Makiyama Y."/>
            <person name="Hosoyama A."/>
            <person name="Hashimoto M."/>
            <person name="Hosoyama Y."/>
            <person name="Noguchi M."/>
            <person name="Tsuchikane K."/>
            <person name="Kimura A."/>
            <person name="Ohji S."/>
            <person name="Ichikawa N."/>
            <person name="Yamazoe A."/>
            <person name="Fujita N."/>
        </authorList>
    </citation>
    <scope>NUCLEOTIDE SEQUENCE [LARGE SCALE GENOMIC DNA]</scope>
    <source>
        <strain evidence="2 3">NBRC 13257</strain>
    </source>
</reference>
<dbReference type="SUPFAM" id="SSF51695">
    <property type="entry name" value="PLC-like phosphodiesterases"/>
    <property type="match status" value="1"/>
</dbReference>
<dbReference type="GO" id="GO:0008081">
    <property type="term" value="F:phosphoric diester hydrolase activity"/>
    <property type="evidence" value="ECO:0007669"/>
    <property type="project" value="InterPro"/>
</dbReference>
<organism evidence="2 3">
    <name type="scientific">Rhizobium rhizogenes NBRC 13257</name>
    <dbReference type="NCBI Taxonomy" id="1220581"/>
    <lineage>
        <taxon>Bacteria</taxon>
        <taxon>Pseudomonadati</taxon>
        <taxon>Pseudomonadota</taxon>
        <taxon>Alphaproteobacteria</taxon>
        <taxon>Hyphomicrobiales</taxon>
        <taxon>Rhizobiaceae</taxon>
        <taxon>Rhizobium/Agrobacterium group</taxon>
        <taxon>Rhizobium</taxon>
    </lineage>
</organism>
<evidence type="ECO:0000259" key="1">
    <source>
        <dbReference type="Pfam" id="PF03009"/>
    </source>
</evidence>
<dbReference type="AlphaFoldDB" id="A0AA87Q6T2"/>